<dbReference type="EMBL" id="OZ075127">
    <property type="protein sequence ID" value="CAL4951715.1"/>
    <property type="molecule type" value="Genomic_DNA"/>
</dbReference>
<protein>
    <submittedName>
        <fullName evidence="1">Uncharacterized protein</fullName>
    </submittedName>
</protein>
<dbReference type="AlphaFoldDB" id="A0ABC8YWU2"/>
<proteinExistence type="predicted"/>
<reference evidence="2" key="1">
    <citation type="submission" date="2024-06" db="EMBL/GenBank/DDBJ databases">
        <authorList>
            <person name="Ryan C."/>
        </authorList>
    </citation>
    <scope>NUCLEOTIDE SEQUENCE [LARGE SCALE GENOMIC DNA]</scope>
</reference>
<sequence>MEEWRELARTVPGTLLRVAEGTIELLGTLDSAHRALAALIRVALSLLRGDADAVAVNRGEVREHPDARAMLDDARRALVRLRELHDMASQVFHLCATRLAPEAADALWKTWSRHSGETSRHGSRALESLRSAASHARASRDALLMVRSLPRHSPEWTAWVLASMNLLRRAVWAATKARLAARRMRDAVAVELEDASKVINR</sequence>
<evidence type="ECO:0000313" key="2">
    <source>
        <dbReference type="Proteomes" id="UP001497457"/>
    </source>
</evidence>
<accession>A0ABC8YWU2</accession>
<reference evidence="1 2" key="2">
    <citation type="submission" date="2024-10" db="EMBL/GenBank/DDBJ databases">
        <authorList>
            <person name="Ryan C."/>
        </authorList>
    </citation>
    <scope>NUCLEOTIDE SEQUENCE [LARGE SCALE GENOMIC DNA]</scope>
</reference>
<keyword evidence="2" id="KW-1185">Reference proteome</keyword>
<evidence type="ECO:0000313" key="1">
    <source>
        <dbReference type="EMBL" id="CAL4951715.1"/>
    </source>
</evidence>
<organism evidence="1 2">
    <name type="scientific">Urochloa decumbens</name>
    <dbReference type="NCBI Taxonomy" id="240449"/>
    <lineage>
        <taxon>Eukaryota</taxon>
        <taxon>Viridiplantae</taxon>
        <taxon>Streptophyta</taxon>
        <taxon>Embryophyta</taxon>
        <taxon>Tracheophyta</taxon>
        <taxon>Spermatophyta</taxon>
        <taxon>Magnoliopsida</taxon>
        <taxon>Liliopsida</taxon>
        <taxon>Poales</taxon>
        <taxon>Poaceae</taxon>
        <taxon>PACMAD clade</taxon>
        <taxon>Panicoideae</taxon>
        <taxon>Panicodae</taxon>
        <taxon>Paniceae</taxon>
        <taxon>Melinidinae</taxon>
        <taxon>Urochloa</taxon>
    </lineage>
</organism>
<name>A0ABC8YWU2_9POAL</name>
<dbReference type="Proteomes" id="UP001497457">
    <property type="component" value="Chromosome 17b"/>
</dbReference>
<gene>
    <name evidence="1" type="ORF">URODEC1_LOCUS39076</name>
</gene>